<dbReference type="GeneID" id="94194144"/>
<dbReference type="EMBL" id="BPLF01000002">
    <property type="protein sequence ID" value="GIX62663.1"/>
    <property type="molecule type" value="Genomic_DNA"/>
</dbReference>
<evidence type="ECO:0000313" key="3">
    <source>
        <dbReference type="Proteomes" id="UP001497744"/>
    </source>
</evidence>
<protein>
    <submittedName>
        <fullName evidence="2">Membrane protein, putative</fullName>
    </submittedName>
</protein>
<gene>
    <name evidence="2" type="ORF">BcabD6B2_20980</name>
</gene>
<name>A0AAV4LRS7_BABCB</name>
<comment type="caution">
    <text evidence="2">The sequence shown here is derived from an EMBL/GenBank/DDBJ whole genome shotgun (WGS) entry which is preliminary data.</text>
</comment>
<keyword evidence="3" id="KW-1185">Reference proteome</keyword>
<accession>A0AAV4LRS7</accession>
<proteinExistence type="predicted"/>
<sequence>MQCHRWLRYIAAVAVFRAGRSAMSLLHIPDGPVGLPSNVRLRTEQHQRRRHRNDPPPPPSSMPPTHIDEAVASDIAKSAHSLQSMQDEIKEEQIQGIHLDLPEAPPRLLSKVIPEFINHLPSNMMSAKSFITDSTSSLMKMGLQAVLGTQVFSNVLCTANSNEAEMLICVTELVTNMSRIIDTGVTVLMLNYRVLSGGRTAVDALVRLNTLAADPVNNAIMKLLGCTAVLYITLMREAIPDDTKVLAGSIMTQLTSLPVVSNVAHTSSGGFGRVNVVIPRPSRVHRADYDIAKLQAGATERDLLSYTA</sequence>
<dbReference type="AlphaFoldDB" id="A0AAV4LRS7"/>
<dbReference type="Proteomes" id="UP001497744">
    <property type="component" value="Unassembled WGS sequence"/>
</dbReference>
<organism evidence="2 3">
    <name type="scientific">Babesia caballi</name>
    <dbReference type="NCBI Taxonomy" id="5871"/>
    <lineage>
        <taxon>Eukaryota</taxon>
        <taxon>Sar</taxon>
        <taxon>Alveolata</taxon>
        <taxon>Apicomplexa</taxon>
        <taxon>Aconoidasida</taxon>
        <taxon>Piroplasmida</taxon>
        <taxon>Babesiidae</taxon>
        <taxon>Babesia</taxon>
    </lineage>
</organism>
<evidence type="ECO:0000313" key="2">
    <source>
        <dbReference type="EMBL" id="GIX62663.1"/>
    </source>
</evidence>
<reference evidence="2 3" key="1">
    <citation type="submission" date="2021-06" db="EMBL/GenBank/DDBJ databases">
        <title>Genome sequence of Babesia caballi.</title>
        <authorList>
            <person name="Yamagishi J."/>
            <person name="Kidaka T."/>
            <person name="Ochi A."/>
        </authorList>
    </citation>
    <scope>NUCLEOTIDE SEQUENCE [LARGE SCALE GENOMIC DNA]</scope>
    <source>
        <strain evidence="2">USDA-D6B2</strain>
    </source>
</reference>
<dbReference type="RefSeq" id="XP_067714732.1">
    <property type="nucleotide sequence ID" value="XM_067858631.1"/>
</dbReference>
<evidence type="ECO:0000256" key="1">
    <source>
        <dbReference type="SAM" id="MobiDB-lite"/>
    </source>
</evidence>
<feature type="region of interest" description="Disordered" evidence="1">
    <location>
        <begin position="34"/>
        <end position="66"/>
    </location>
</feature>